<dbReference type="Pfam" id="PF00134">
    <property type="entry name" value="Cyclin_N"/>
    <property type="match status" value="1"/>
</dbReference>
<comment type="similarity">
    <text evidence="1">Belongs to the cyclin family. Cyclin AB subfamily.</text>
</comment>
<dbReference type="Pfam" id="PF02984">
    <property type="entry name" value="Cyclin_C"/>
    <property type="match status" value="1"/>
</dbReference>
<evidence type="ECO:0000256" key="4">
    <source>
        <dbReference type="ARBA" id="ARBA00023306"/>
    </source>
</evidence>
<organism evidence="9 10">
    <name type="scientific">Panicum miliaceum</name>
    <name type="common">Proso millet</name>
    <name type="synonym">Broomcorn millet</name>
    <dbReference type="NCBI Taxonomy" id="4540"/>
    <lineage>
        <taxon>Eukaryota</taxon>
        <taxon>Viridiplantae</taxon>
        <taxon>Streptophyta</taxon>
        <taxon>Embryophyta</taxon>
        <taxon>Tracheophyta</taxon>
        <taxon>Spermatophyta</taxon>
        <taxon>Magnoliopsida</taxon>
        <taxon>Liliopsida</taxon>
        <taxon>Poales</taxon>
        <taxon>Poaceae</taxon>
        <taxon>PACMAD clade</taxon>
        <taxon>Panicoideae</taxon>
        <taxon>Panicodae</taxon>
        <taxon>Paniceae</taxon>
        <taxon>Panicinae</taxon>
        <taxon>Panicum</taxon>
        <taxon>Panicum sect. Panicum</taxon>
    </lineage>
</organism>
<keyword evidence="10" id="KW-1185">Reference proteome</keyword>
<evidence type="ECO:0000256" key="6">
    <source>
        <dbReference type="SAM" id="MobiDB-lite"/>
    </source>
</evidence>
<dbReference type="InterPro" id="IPR006671">
    <property type="entry name" value="Cyclin_N"/>
</dbReference>
<dbReference type="SMART" id="SM00385">
    <property type="entry name" value="CYCLIN"/>
    <property type="match status" value="2"/>
</dbReference>
<dbReference type="GO" id="GO:0051301">
    <property type="term" value="P:cell division"/>
    <property type="evidence" value="ECO:0007669"/>
    <property type="project" value="UniProtKB-KW"/>
</dbReference>
<dbReference type="EMBL" id="PQIB02000010">
    <property type="protein sequence ID" value="RLM92338.1"/>
    <property type="molecule type" value="Genomic_DNA"/>
</dbReference>
<accession>A0A3L6R050</accession>
<keyword evidence="4" id="KW-0131">Cell cycle</keyword>
<evidence type="ECO:0000256" key="1">
    <source>
        <dbReference type="ARBA" id="ARBA00006955"/>
    </source>
</evidence>
<feature type="compositionally biased region" description="Low complexity" evidence="6">
    <location>
        <begin position="764"/>
        <end position="781"/>
    </location>
</feature>
<dbReference type="STRING" id="4540.A0A3L6R050"/>
<dbReference type="Gene3D" id="1.10.472.10">
    <property type="entry name" value="Cyclin-like"/>
    <property type="match status" value="2"/>
</dbReference>
<evidence type="ECO:0000259" key="8">
    <source>
        <dbReference type="SMART" id="SM01332"/>
    </source>
</evidence>
<evidence type="ECO:0000259" key="7">
    <source>
        <dbReference type="SMART" id="SM00385"/>
    </source>
</evidence>
<comment type="caution">
    <text evidence="9">The sequence shown here is derived from an EMBL/GenBank/DDBJ whole genome shotgun (WGS) entry which is preliminary data.</text>
</comment>
<dbReference type="AlphaFoldDB" id="A0A3L6R050"/>
<reference evidence="10" key="1">
    <citation type="journal article" date="2019" name="Nat. Commun.">
        <title>The genome of broomcorn millet.</title>
        <authorList>
            <person name="Zou C."/>
            <person name="Miki D."/>
            <person name="Li D."/>
            <person name="Tang Q."/>
            <person name="Xiao L."/>
            <person name="Rajput S."/>
            <person name="Deng P."/>
            <person name="Jia W."/>
            <person name="Huang R."/>
            <person name="Zhang M."/>
            <person name="Sun Y."/>
            <person name="Hu J."/>
            <person name="Fu X."/>
            <person name="Schnable P.S."/>
            <person name="Li F."/>
            <person name="Zhang H."/>
            <person name="Feng B."/>
            <person name="Zhu X."/>
            <person name="Liu R."/>
            <person name="Schnable J.C."/>
            <person name="Zhu J.-K."/>
            <person name="Zhang H."/>
        </authorList>
    </citation>
    <scope>NUCLEOTIDE SEQUENCE [LARGE SCALE GENOMIC DNA]</scope>
</reference>
<evidence type="ECO:0000313" key="10">
    <source>
        <dbReference type="Proteomes" id="UP000275267"/>
    </source>
</evidence>
<dbReference type="InterPro" id="IPR036915">
    <property type="entry name" value="Cyclin-like_sf"/>
</dbReference>
<evidence type="ECO:0000256" key="5">
    <source>
        <dbReference type="RuleBase" id="RU000383"/>
    </source>
</evidence>
<dbReference type="SMART" id="SM01332">
    <property type="entry name" value="Cyclin_C"/>
    <property type="match status" value="1"/>
</dbReference>
<keyword evidence="3 5" id="KW-0195">Cyclin</keyword>
<feature type="region of interest" description="Disordered" evidence="6">
    <location>
        <begin position="749"/>
        <end position="785"/>
    </location>
</feature>
<dbReference type="Proteomes" id="UP000275267">
    <property type="component" value="Unassembled WGS sequence"/>
</dbReference>
<dbReference type="InterPro" id="IPR039361">
    <property type="entry name" value="Cyclin"/>
</dbReference>
<name>A0A3L6R050_PANMI</name>
<protein>
    <submittedName>
        <fullName evidence="9">Cyclin-B1-3-like</fullName>
    </submittedName>
</protein>
<dbReference type="FunFam" id="1.10.472.10:FF:000154">
    <property type="entry name" value="Cyclin-B1-4"/>
    <property type="match status" value="1"/>
</dbReference>
<evidence type="ECO:0000313" key="9">
    <source>
        <dbReference type="EMBL" id="RLM92338.1"/>
    </source>
</evidence>
<feature type="region of interest" description="Disordered" evidence="6">
    <location>
        <begin position="683"/>
        <end position="709"/>
    </location>
</feature>
<evidence type="ECO:0000256" key="3">
    <source>
        <dbReference type="ARBA" id="ARBA00023127"/>
    </source>
</evidence>
<dbReference type="FunFam" id="1.10.472.10:FF:000032">
    <property type="entry name" value="G2/mitotic-specific cyclin-1"/>
    <property type="match status" value="1"/>
</dbReference>
<dbReference type="GO" id="GO:0010332">
    <property type="term" value="P:response to gamma radiation"/>
    <property type="evidence" value="ECO:0007669"/>
    <property type="project" value="UniProtKB-ARBA"/>
</dbReference>
<dbReference type="PANTHER" id="PTHR10177">
    <property type="entry name" value="CYCLINS"/>
    <property type="match status" value="1"/>
</dbReference>
<gene>
    <name evidence="9" type="ORF">C2845_PM08G10190</name>
</gene>
<sequence length="829" mass="91195">MASKRQVGRGGPVPAQEQRIDAARLVRRPMATVPQQAVARSRRVLADVGNLINGQPALANHQKQVVVPVKNCRKAIPQVAARSRRVLGDVGNLINGCPAPANRQKPLVAASDRNGKAVKLKERSKVKPEVIVISSDSEREKKTKVSGGQRIARRVPTLTDILTTCSRASDGVISSSKNAQAFDIDAPDATNELAVVEYVEDIYRFYKSTEGTCLPLSTYMSSQAEINERMRAILVDWIIEVHHRLTLMPETLYLTVYIIDQYLSMENVPRKELQLVGVSAMLIACKYEEIWAPLVKDLLCLCDNAFSRDQVLSKEKAILDKLHWNLTVPTMYMFIVRYLKAARGDKKLENMAFFYSELALVQYTMLIYRPSVTAAAVVYAAISTLEMNPPWTDILEYHTGLTEPQLLDCARRLMSFHALVPEGKQKAVYRKYSHPKLGAVSLYSPAKKLLSIFSAIFRFSQAERMQIIFTRYEDQNIIIACHNNLQVAAAAVAAAVLHASGGLGAEDGVTEAARIQLPRMSTMAWYPLPQSGSELSAGDEFFENQSAGWSLWSFSSSDDQNTAAAACSVKQESGAARSEEQSVPAPLEPHQCTHPTDDIFLSQFSDEEMRRMDTPFEALDMFPDSMHRLLSYEDMLSGVLTGNSSEDQDAKLDRNGVDTMDTCGFPLFSHNLQDAEPNNSEEVLADTPSMDKDGMGTTKRSRSFADDESPRGFEALVLEELEDVVFQLTKKTRICFRDAFFRLAECSSKAPRCSGPSRQSVQRAAEGTASSAPAAAGCPPERGTNAIDRTVADLTMRPPCPPPLQVHGSCFAGGSGAAAQSATGWTARA</sequence>
<proteinExistence type="inferred from homology"/>
<feature type="domain" description="Cyclin-like" evidence="7">
    <location>
        <begin position="236"/>
        <end position="320"/>
    </location>
</feature>
<dbReference type="SUPFAM" id="SSF47954">
    <property type="entry name" value="Cyclin-like"/>
    <property type="match status" value="2"/>
</dbReference>
<feature type="domain" description="Cyclin-like" evidence="7">
    <location>
        <begin position="333"/>
        <end position="415"/>
    </location>
</feature>
<keyword evidence="2" id="KW-0132">Cell division</keyword>
<dbReference type="InterPro" id="IPR004367">
    <property type="entry name" value="Cyclin_C-dom"/>
</dbReference>
<dbReference type="InterPro" id="IPR013763">
    <property type="entry name" value="Cyclin-like_dom"/>
</dbReference>
<feature type="region of interest" description="Disordered" evidence="6">
    <location>
        <begin position="570"/>
        <end position="597"/>
    </location>
</feature>
<evidence type="ECO:0000256" key="2">
    <source>
        <dbReference type="ARBA" id="ARBA00022618"/>
    </source>
</evidence>
<feature type="domain" description="Cyclin C-terminal" evidence="8">
    <location>
        <begin position="329"/>
        <end position="446"/>
    </location>
</feature>
<dbReference type="OrthoDB" id="5590282at2759"/>